<dbReference type="GO" id="GO:0003700">
    <property type="term" value="F:DNA-binding transcription factor activity"/>
    <property type="evidence" value="ECO:0007669"/>
    <property type="project" value="InterPro"/>
</dbReference>
<dbReference type="PROSITE" id="PS52050">
    <property type="entry name" value="WYL"/>
    <property type="match status" value="1"/>
</dbReference>
<name>A0A9W6L624_9PSEU</name>
<dbReference type="Pfam" id="PF08279">
    <property type="entry name" value="HTH_11"/>
    <property type="match status" value="1"/>
</dbReference>
<feature type="region of interest" description="Disordered" evidence="3">
    <location>
        <begin position="272"/>
        <end position="297"/>
    </location>
</feature>
<evidence type="ECO:0000313" key="5">
    <source>
        <dbReference type="EMBL" id="GLL13732.1"/>
    </source>
</evidence>
<proteinExistence type="predicted"/>
<dbReference type="Gene3D" id="1.10.10.10">
    <property type="entry name" value="Winged helix-like DNA-binding domain superfamily/Winged helix DNA-binding domain"/>
    <property type="match status" value="1"/>
</dbReference>
<comment type="caution">
    <text evidence="5">The sequence shown here is derived from an EMBL/GenBank/DDBJ whole genome shotgun (WGS) entry which is preliminary data.</text>
</comment>
<dbReference type="InterPro" id="IPR026881">
    <property type="entry name" value="WYL_dom"/>
</dbReference>
<dbReference type="PANTHER" id="PTHR34580">
    <property type="match status" value="1"/>
</dbReference>
<dbReference type="Pfam" id="PF13280">
    <property type="entry name" value="WYL"/>
    <property type="match status" value="1"/>
</dbReference>
<evidence type="ECO:0000256" key="2">
    <source>
        <dbReference type="ARBA" id="ARBA00023163"/>
    </source>
</evidence>
<dbReference type="Proteomes" id="UP001143463">
    <property type="component" value="Unassembled WGS sequence"/>
</dbReference>
<evidence type="ECO:0000313" key="6">
    <source>
        <dbReference type="Proteomes" id="UP001143463"/>
    </source>
</evidence>
<dbReference type="PANTHER" id="PTHR34580:SF1">
    <property type="entry name" value="PROTEIN PAFC"/>
    <property type="match status" value="1"/>
</dbReference>
<gene>
    <name evidence="5" type="ORF">GCM10017577_48760</name>
</gene>
<dbReference type="PROSITE" id="PS51000">
    <property type="entry name" value="HTH_DEOR_2"/>
    <property type="match status" value="1"/>
</dbReference>
<evidence type="ECO:0000259" key="4">
    <source>
        <dbReference type="PROSITE" id="PS51000"/>
    </source>
</evidence>
<evidence type="ECO:0000256" key="3">
    <source>
        <dbReference type="SAM" id="MobiDB-lite"/>
    </source>
</evidence>
<sequence>MYLCQSSDMRADRLLSLVLLLRHRGRMTAPAIARELEVSTRTVLRDVEALSAAGIPVYAERGRHGGFALLPGFSTDLTGLTPDEAVALLTSPARATSDALGLGEAFSSAIRKVVAALPEGSREAATDATGRVLVRRGGFLRDAPEPPAVDALHTVQRAVFTGHRLRIRYAARGAEEGRWRTVEPLGLVEAAGAWYLLALHDGADRTYRISRIEAAEELDEPAQRPTGVDLEELWQRRRDEFRRALPHVVARIRVREERRAELTRTALTVTDPGTVRTTEDTEDADGEPGEVAEDERTDQDVAAGGWSVMTAAFGDLRHAIRVVWSLAPDAEALHPPELVTALRERAEAVAAAHRP</sequence>
<dbReference type="AlphaFoldDB" id="A0A9W6L624"/>
<protein>
    <submittedName>
        <fullName evidence="5">Transcriptional regulator</fullName>
    </submittedName>
</protein>
<dbReference type="SUPFAM" id="SSF46785">
    <property type="entry name" value="Winged helix' DNA-binding domain"/>
    <property type="match status" value="1"/>
</dbReference>
<dbReference type="PIRSF" id="PIRSF016838">
    <property type="entry name" value="PafC"/>
    <property type="match status" value="1"/>
</dbReference>
<organism evidence="5 6">
    <name type="scientific">Pseudonocardia halophobica</name>
    <dbReference type="NCBI Taxonomy" id="29401"/>
    <lineage>
        <taxon>Bacteria</taxon>
        <taxon>Bacillati</taxon>
        <taxon>Actinomycetota</taxon>
        <taxon>Actinomycetes</taxon>
        <taxon>Pseudonocardiales</taxon>
        <taxon>Pseudonocardiaceae</taxon>
        <taxon>Pseudonocardia</taxon>
    </lineage>
</organism>
<dbReference type="InterPro" id="IPR028349">
    <property type="entry name" value="PafC-like"/>
</dbReference>
<keyword evidence="6" id="KW-1185">Reference proteome</keyword>
<reference evidence="5" key="1">
    <citation type="journal article" date="2014" name="Int. J. Syst. Evol. Microbiol.">
        <title>Complete genome sequence of Corynebacterium casei LMG S-19264T (=DSM 44701T), isolated from a smear-ripened cheese.</title>
        <authorList>
            <consortium name="US DOE Joint Genome Institute (JGI-PGF)"/>
            <person name="Walter F."/>
            <person name="Albersmeier A."/>
            <person name="Kalinowski J."/>
            <person name="Ruckert C."/>
        </authorList>
    </citation>
    <scope>NUCLEOTIDE SEQUENCE</scope>
    <source>
        <strain evidence="5">VKM Ac-1069</strain>
    </source>
</reference>
<feature type="domain" description="HTH deoR-type" evidence="4">
    <location>
        <begin position="10"/>
        <end position="69"/>
    </location>
</feature>
<dbReference type="InterPro" id="IPR051534">
    <property type="entry name" value="CBASS_pafABC_assoc_protein"/>
</dbReference>
<dbReference type="InterPro" id="IPR036390">
    <property type="entry name" value="WH_DNA-bd_sf"/>
</dbReference>
<dbReference type="Pfam" id="PF25583">
    <property type="entry name" value="WCX"/>
    <property type="match status" value="1"/>
</dbReference>
<dbReference type="InterPro" id="IPR057727">
    <property type="entry name" value="WCX_dom"/>
</dbReference>
<dbReference type="InterPro" id="IPR001034">
    <property type="entry name" value="DeoR_HTH"/>
</dbReference>
<keyword evidence="1" id="KW-0805">Transcription regulation</keyword>
<accession>A0A9W6L624</accession>
<feature type="compositionally biased region" description="Acidic residues" evidence="3">
    <location>
        <begin position="280"/>
        <end position="297"/>
    </location>
</feature>
<reference evidence="5" key="2">
    <citation type="submission" date="2023-01" db="EMBL/GenBank/DDBJ databases">
        <authorList>
            <person name="Sun Q."/>
            <person name="Evtushenko L."/>
        </authorList>
    </citation>
    <scope>NUCLEOTIDE SEQUENCE</scope>
    <source>
        <strain evidence="5">VKM Ac-1069</strain>
    </source>
</reference>
<dbReference type="InterPro" id="IPR036388">
    <property type="entry name" value="WH-like_DNA-bd_sf"/>
</dbReference>
<evidence type="ECO:0000256" key="1">
    <source>
        <dbReference type="ARBA" id="ARBA00023015"/>
    </source>
</evidence>
<dbReference type="InterPro" id="IPR013196">
    <property type="entry name" value="HTH_11"/>
</dbReference>
<keyword evidence="2" id="KW-0804">Transcription</keyword>
<dbReference type="EMBL" id="BSFQ01000024">
    <property type="protein sequence ID" value="GLL13732.1"/>
    <property type="molecule type" value="Genomic_DNA"/>
</dbReference>